<keyword evidence="9 13" id="KW-0066">ATP synthesis</keyword>
<keyword evidence="3 13" id="KW-0138">CF(0)</keyword>
<sequence>MISINATLLVQIINLLVLIFILNRLMYKPISKMVAERTATLKGGLAEAVSLRAQAADTKADYKRQLDEGRLKVRERLDEVRRKTEGEARQVIDQAQAKAKDQTDQMVANIHKEMEQARGEIRAQAEGVAKQMAGRILGREVA</sequence>
<keyword evidence="2 13" id="KW-0813">Transport</keyword>
<dbReference type="InterPro" id="IPR002146">
    <property type="entry name" value="ATP_synth_b/b'su_bac/chlpt"/>
</dbReference>
<evidence type="ECO:0000313" key="16">
    <source>
        <dbReference type="Proteomes" id="UP001366166"/>
    </source>
</evidence>
<keyword evidence="4 13" id="KW-0812">Transmembrane</keyword>
<dbReference type="Proteomes" id="UP001366166">
    <property type="component" value="Chromosome"/>
</dbReference>
<gene>
    <name evidence="13" type="primary">atpF</name>
    <name evidence="15" type="ORF">FAK_41590</name>
</gene>
<dbReference type="PANTHER" id="PTHR33445:SF2">
    <property type="entry name" value="ATP SYNTHASE SUBUNIT B', CHLOROPLASTIC"/>
    <property type="match status" value="1"/>
</dbReference>
<protein>
    <recommendedName>
        <fullName evidence="13">ATP synthase subunit b</fullName>
    </recommendedName>
    <alternativeName>
        <fullName evidence="13">ATP synthase F(0) sector subunit b</fullName>
    </alternativeName>
    <alternativeName>
        <fullName evidence="13">ATPase subunit I</fullName>
    </alternativeName>
    <alternativeName>
        <fullName evidence="13">F-type ATPase subunit b</fullName>
        <shortName evidence="13">F-ATPase subunit b</shortName>
    </alternativeName>
</protein>
<comment type="function">
    <text evidence="11">Component of the F(0) channel, it forms part of the peripheral stalk, linking F(1) to F(0). The b'-subunit is a diverged and duplicated form of b found in plants and photosynthetic bacteria.</text>
</comment>
<accession>A0AAU9EJ55</accession>
<evidence type="ECO:0000256" key="4">
    <source>
        <dbReference type="ARBA" id="ARBA00022692"/>
    </source>
</evidence>
<evidence type="ECO:0000256" key="8">
    <source>
        <dbReference type="ARBA" id="ARBA00023136"/>
    </source>
</evidence>
<evidence type="ECO:0000256" key="10">
    <source>
        <dbReference type="ARBA" id="ARBA00025198"/>
    </source>
</evidence>
<keyword evidence="5 13" id="KW-0375">Hydrogen ion transport</keyword>
<dbReference type="Pfam" id="PF00430">
    <property type="entry name" value="ATP-synt_B"/>
    <property type="match status" value="1"/>
</dbReference>
<dbReference type="GO" id="GO:0046961">
    <property type="term" value="F:proton-transporting ATPase activity, rotational mechanism"/>
    <property type="evidence" value="ECO:0007669"/>
    <property type="project" value="TreeGrafter"/>
</dbReference>
<evidence type="ECO:0000256" key="13">
    <source>
        <dbReference type="HAMAP-Rule" id="MF_01398"/>
    </source>
</evidence>
<dbReference type="KEGG" id="dmp:FAK_41590"/>
<dbReference type="EMBL" id="AP028679">
    <property type="protein sequence ID" value="BEQ17093.1"/>
    <property type="molecule type" value="Genomic_DNA"/>
</dbReference>
<dbReference type="PANTHER" id="PTHR33445">
    <property type="entry name" value="ATP SYNTHASE SUBUNIT B', CHLOROPLASTIC"/>
    <property type="match status" value="1"/>
</dbReference>
<organism evidence="15 16">
    <name type="scientific">Desulfoferula mesophila</name>
    <dbReference type="NCBI Taxonomy" id="3058419"/>
    <lineage>
        <taxon>Bacteria</taxon>
        <taxon>Pseudomonadati</taxon>
        <taxon>Thermodesulfobacteriota</taxon>
        <taxon>Desulfarculia</taxon>
        <taxon>Desulfarculales</taxon>
        <taxon>Desulfarculaceae</taxon>
        <taxon>Desulfoferula</taxon>
    </lineage>
</organism>
<dbReference type="GO" id="GO:0012505">
    <property type="term" value="C:endomembrane system"/>
    <property type="evidence" value="ECO:0007669"/>
    <property type="project" value="UniProtKB-SubCell"/>
</dbReference>
<comment type="subunit">
    <text evidence="13">F-type ATPases have 2 components, F(1) - the catalytic core - and F(0) - the membrane proton channel. F(1) has five subunits: alpha(3), beta(3), gamma(1), delta(1), epsilon(1). F(0) has three main subunits: a(1), b(2) and c(10-14). The alpha and beta chains form an alternating ring which encloses part of the gamma chain. F(1) is attached to F(0) by a central stalk formed by the gamma and epsilon chains, while a peripheral stalk is formed by the delta and b chains.</text>
</comment>
<dbReference type="InterPro" id="IPR050059">
    <property type="entry name" value="ATP_synthase_B_chain"/>
</dbReference>
<keyword evidence="13" id="KW-1003">Cell membrane</keyword>
<dbReference type="CDD" id="cd06503">
    <property type="entry name" value="ATP-synt_Fo_b"/>
    <property type="match status" value="1"/>
</dbReference>
<keyword evidence="16" id="KW-1185">Reference proteome</keyword>
<dbReference type="GO" id="GO:0005886">
    <property type="term" value="C:plasma membrane"/>
    <property type="evidence" value="ECO:0007669"/>
    <property type="project" value="UniProtKB-SubCell"/>
</dbReference>
<evidence type="ECO:0000256" key="12">
    <source>
        <dbReference type="ARBA" id="ARBA00037847"/>
    </source>
</evidence>
<dbReference type="RefSeq" id="WP_338603862.1">
    <property type="nucleotide sequence ID" value="NZ_AP028679.1"/>
</dbReference>
<proteinExistence type="inferred from homology"/>
<keyword evidence="8 13" id="KW-0472">Membrane</keyword>
<comment type="function">
    <text evidence="10 13">F(1)F(0) ATP synthase produces ATP from ADP in the presence of a proton or sodium gradient. F-type ATPases consist of two structural domains, F(1) containing the extramembraneous catalytic core and F(0) containing the membrane proton channel, linked together by a central stalk and a peripheral stalk. During catalysis, ATP synthesis in the catalytic domain of F(1) is coupled via a rotary mechanism of the central stalk subunits to proton translocation.</text>
</comment>
<evidence type="ECO:0000256" key="1">
    <source>
        <dbReference type="ARBA" id="ARBA00005513"/>
    </source>
</evidence>
<dbReference type="HAMAP" id="MF_01398">
    <property type="entry name" value="ATP_synth_b_bprime"/>
    <property type="match status" value="1"/>
</dbReference>
<evidence type="ECO:0000256" key="5">
    <source>
        <dbReference type="ARBA" id="ARBA00022781"/>
    </source>
</evidence>
<name>A0AAU9EJ55_9BACT</name>
<evidence type="ECO:0000256" key="14">
    <source>
        <dbReference type="RuleBase" id="RU003848"/>
    </source>
</evidence>
<evidence type="ECO:0000256" key="6">
    <source>
        <dbReference type="ARBA" id="ARBA00022989"/>
    </source>
</evidence>
<comment type="subcellular location">
    <subcellularLocation>
        <location evidence="13">Cell membrane</location>
        <topology evidence="13">Single-pass membrane protein</topology>
    </subcellularLocation>
    <subcellularLocation>
        <location evidence="12">Endomembrane system</location>
        <topology evidence="12">Single-pass membrane protein</topology>
    </subcellularLocation>
</comment>
<evidence type="ECO:0000256" key="9">
    <source>
        <dbReference type="ARBA" id="ARBA00023310"/>
    </source>
</evidence>
<dbReference type="GO" id="GO:0046933">
    <property type="term" value="F:proton-transporting ATP synthase activity, rotational mechanism"/>
    <property type="evidence" value="ECO:0007669"/>
    <property type="project" value="UniProtKB-UniRule"/>
</dbReference>
<dbReference type="AlphaFoldDB" id="A0AAU9EJ55"/>
<evidence type="ECO:0000256" key="11">
    <source>
        <dbReference type="ARBA" id="ARBA00025614"/>
    </source>
</evidence>
<keyword evidence="7 13" id="KW-0406">Ion transport</keyword>
<keyword evidence="6 13" id="KW-1133">Transmembrane helix</keyword>
<feature type="transmembrane region" description="Helical" evidence="13">
    <location>
        <begin position="6"/>
        <end position="27"/>
    </location>
</feature>
<reference evidence="16" key="1">
    <citation type="journal article" date="2023" name="Arch. Microbiol.">
        <title>Desulfoferula mesophilus gen. nov. sp. nov., a mesophilic sulfate-reducing bacterium isolated from a brackish lake sediment.</title>
        <authorList>
            <person name="Watanabe T."/>
            <person name="Yabe T."/>
            <person name="Tsuji J.M."/>
            <person name="Fukui M."/>
        </authorList>
    </citation>
    <scope>NUCLEOTIDE SEQUENCE [LARGE SCALE GENOMIC DNA]</scope>
    <source>
        <strain evidence="16">12FAK</strain>
    </source>
</reference>
<evidence type="ECO:0000256" key="3">
    <source>
        <dbReference type="ARBA" id="ARBA00022547"/>
    </source>
</evidence>
<evidence type="ECO:0000256" key="7">
    <source>
        <dbReference type="ARBA" id="ARBA00023065"/>
    </source>
</evidence>
<dbReference type="GO" id="GO:0045259">
    <property type="term" value="C:proton-transporting ATP synthase complex"/>
    <property type="evidence" value="ECO:0007669"/>
    <property type="project" value="UniProtKB-KW"/>
</dbReference>
<evidence type="ECO:0000313" key="15">
    <source>
        <dbReference type="EMBL" id="BEQ17093.1"/>
    </source>
</evidence>
<comment type="similarity">
    <text evidence="1 13 14">Belongs to the ATPase B chain family.</text>
</comment>
<evidence type="ECO:0000256" key="2">
    <source>
        <dbReference type="ARBA" id="ARBA00022448"/>
    </source>
</evidence>